<dbReference type="InterPro" id="IPR003594">
    <property type="entry name" value="HATPase_dom"/>
</dbReference>
<sequence>MPFHDNRPMIRNGKKHESATVRERSARPWIFASIAMTLVLVGLLVWHLVYSYHLLTSLKEREFVMERCSWQLLLHAETMKMAALIGASSGDLNWETTYRETRPELKALLEKIPDLTGSSEVDRLINEIRQHLAVTHNLEEQAFDLVSRARKKEAFNLLGGWLYTKNQLAFSDKTRNLVELIHARLERKTAFGLTRAALLIALICLGVLVFSWTVALKMWRAESREKQAAEQALRRSENYYRAIFETSGSAMLIIEEDTTISRVNSNFEKLSGYRRQALEGRKSWPEFVHCDDVAWMKEKHDLRRKNPDAAPGQYECRFIDRSGRIYNLLIAIDMIAETSRSIASCIDITGRKQEEKEREKLQARLLQSRKMESVGRLAGGVAHDFNNMLAIINGYAEMTIDMLDPEAPFYANIREIYNAGKRSEDIVRQLLAFARKQTISPVEMDLNDAVSGLLKMLQRLIGENIELVWHPGDNLWPVRIDPSQLNQIMANLAVNARDAIVDVGQLTIETKNIVLDEGGCKAQEGPASGQYVMLAVTDNGCGMENEVQDNLFEPFFTTKETGEGTGLGLSTIYGIVRQHNGFINVASQPGRGTTFTIYLPRCKDPQSCPKIPVQSGAPLPAGSETILMVEDEAAILQVGREMLESLGYKVLTAAAPEAALQLFREYEGTIDLLITDVIMPEMNGRDLAEKLTAGSFRLRVLFMSGYTADVIAVHGVPGQGVQFMQKPFSIQELAAKVRGAIDQTVEPCL</sequence>
<evidence type="ECO:0000256" key="6">
    <source>
        <dbReference type="ARBA" id="ARBA00022777"/>
    </source>
</evidence>
<dbReference type="InterPro" id="IPR011006">
    <property type="entry name" value="CheY-like_superfamily"/>
</dbReference>
<dbReference type="InterPro" id="IPR036890">
    <property type="entry name" value="HATPase_C_sf"/>
</dbReference>
<dbReference type="GO" id="GO:0000155">
    <property type="term" value="F:phosphorelay sensor kinase activity"/>
    <property type="evidence" value="ECO:0007669"/>
    <property type="project" value="InterPro"/>
</dbReference>
<dbReference type="EC" id="2.7.13.3" evidence="2"/>
<dbReference type="InterPro" id="IPR000014">
    <property type="entry name" value="PAS"/>
</dbReference>
<comment type="caution">
    <text evidence="14">The sequence shown here is derived from an EMBL/GenBank/DDBJ whole genome shotgun (WGS) entry which is preliminary data.</text>
</comment>
<dbReference type="SMART" id="SM00387">
    <property type="entry name" value="HATPase_c"/>
    <property type="match status" value="1"/>
</dbReference>
<dbReference type="RefSeq" id="WP_181552769.1">
    <property type="nucleotide sequence ID" value="NZ_JACDUS010000017.1"/>
</dbReference>
<comment type="catalytic activity">
    <reaction evidence="1">
        <text>ATP + protein L-histidine = ADP + protein N-phospho-L-histidine.</text>
        <dbReference type="EC" id="2.7.13.3"/>
    </reaction>
</comment>
<evidence type="ECO:0000256" key="4">
    <source>
        <dbReference type="ARBA" id="ARBA00022679"/>
    </source>
</evidence>
<dbReference type="InterPro" id="IPR003661">
    <property type="entry name" value="HisK_dim/P_dom"/>
</dbReference>
<dbReference type="SUPFAM" id="SSF52172">
    <property type="entry name" value="CheY-like"/>
    <property type="match status" value="1"/>
</dbReference>
<feature type="domain" description="Response regulatory" evidence="12">
    <location>
        <begin position="625"/>
        <end position="741"/>
    </location>
</feature>
<evidence type="ECO:0000256" key="1">
    <source>
        <dbReference type="ARBA" id="ARBA00000085"/>
    </source>
</evidence>
<evidence type="ECO:0000256" key="7">
    <source>
        <dbReference type="ARBA" id="ARBA00022840"/>
    </source>
</evidence>
<dbReference type="SMART" id="SM00388">
    <property type="entry name" value="HisKA"/>
    <property type="match status" value="1"/>
</dbReference>
<dbReference type="CDD" id="cd00082">
    <property type="entry name" value="HisKA"/>
    <property type="match status" value="1"/>
</dbReference>
<feature type="transmembrane region" description="Helical" evidence="10">
    <location>
        <begin position="29"/>
        <end position="49"/>
    </location>
</feature>
<keyword evidence="15" id="KW-1185">Reference proteome</keyword>
<evidence type="ECO:0000256" key="3">
    <source>
        <dbReference type="ARBA" id="ARBA00022553"/>
    </source>
</evidence>
<feature type="domain" description="PAS" evidence="13">
    <location>
        <begin position="236"/>
        <end position="304"/>
    </location>
</feature>
<dbReference type="SUPFAM" id="SSF55785">
    <property type="entry name" value="PYP-like sensor domain (PAS domain)"/>
    <property type="match status" value="1"/>
</dbReference>
<evidence type="ECO:0000256" key="8">
    <source>
        <dbReference type="ARBA" id="ARBA00023012"/>
    </source>
</evidence>
<dbReference type="GO" id="GO:0005524">
    <property type="term" value="F:ATP binding"/>
    <property type="evidence" value="ECO:0007669"/>
    <property type="project" value="UniProtKB-KW"/>
</dbReference>
<evidence type="ECO:0000259" key="13">
    <source>
        <dbReference type="PROSITE" id="PS50112"/>
    </source>
</evidence>
<keyword evidence="5" id="KW-0547">Nucleotide-binding</keyword>
<keyword evidence="10" id="KW-1133">Transmembrane helix</keyword>
<dbReference type="Gene3D" id="3.30.450.20">
    <property type="entry name" value="PAS domain"/>
    <property type="match status" value="1"/>
</dbReference>
<dbReference type="AlphaFoldDB" id="A0A7W0CCJ6"/>
<dbReference type="CDD" id="cd00130">
    <property type="entry name" value="PAS"/>
    <property type="match status" value="1"/>
</dbReference>
<feature type="modified residue" description="4-aspartylphosphate" evidence="9">
    <location>
        <position position="676"/>
    </location>
</feature>
<keyword evidence="4" id="KW-0808">Transferase</keyword>
<keyword evidence="8" id="KW-0902">Two-component regulatory system</keyword>
<proteinExistence type="predicted"/>
<dbReference type="EMBL" id="JACDUS010000017">
    <property type="protein sequence ID" value="MBA2883155.1"/>
    <property type="molecule type" value="Genomic_DNA"/>
</dbReference>
<reference evidence="14 15" key="1">
    <citation type="submission" date="2020-07" db="EMBL/GenBank/DDBJ databases">
        <title>Genomic Encyclopedia of Type Strains, Phase IV (KMG-IV): sequencing the most valuable type-strain genomes for metagenomic binning, comparative biology and taxonomic classification.</title>
        <authorList>
            <person name="Goeker M."/>
        </authorList>
    </citation>
    <scope>NUCLEOTIDE SEQUENCE [LARGE SCALE GENOMIC DNA]</scope>
    <source>
        <strain evidence="14 15">DSM 17721</strain>
    </source>
</reference>
<dbReference type="InterPro" id="IPR005467">
    <property type="entry name" value="His_kinase_dom"/>
</dbReference>
<gene>
    <name evidence="14" type="ORF">HNR65_003516</name>
</gene>
<organism evidence="14 15">
    <name type="scientific">Desulfosalsimonas propionicica</name>
    <dbReference type="NCBI Taxonomy" id="332175"/>
    <lineage>
        <taxon>Bacteria</taxon>
        <taxon>Pseudomonadati</taxon>
        <taxon>Thermodesulfobacteriota</taxon>
        <taxon>Desulfobacteria</taxon>
        <taxon>Desulfobacterales</taxon>
        <taxon>Desulfosalsimonadaceae</taxon>
        <taxon>Desulfosalsimonas</taxon>
    </lineage>
</organism>
<dbReference type="Gene3D" id="3.30.565.10">
    <property type="entry name" value="Histidine kinase-like ATPase, C-terminal domain"/>
    <property type="match status" value="1"/>
</dbReference>
<dbReference type="SMART" id="SM00091">
    <property type="entry name" value="PAS"/>
    <property type="match status" value="1"/>
</dbReference>
<evidence type="ECO:0000259" key="11">
    <source>
        <dbReference type="PROSITE" id="PS50109"/>
    </source>
</evidence>
<keyword evidence="3 9" id="KW-0597">Phosphoprotein</keyword>
<dbReference type="Proteomes" id="UP000525298">
    <property type="component" value="Unassembled WGS sequence"/>
</dbReference>
<evidence type="ECO:0000313" key="14">
    <source>
        <dbReference type="EMBL" id="MBA2883155.1"/>
    </source>
</evidence>
<dbReference type="Gene3D" id="1.10.287.130">
    <property type="match status" value="1"/>
</dbReference>
<dbReference type="InterPro" id="IPR035965">
    <property type="entry name" value="PAS-like_dom_sf"/>
</dbReference>
<dbReference type="Pfam" id="PF00989">
    <property type="entry name" value="PAS"/>
    <property type="match status" value="1"/>
</dbReference>
<evidence type="ECO:0000256" key="5">
    <source>
        <dbReference type="ARBA" id="ARBA00022741"/>
    </source>
</evidence>
<dbReference type="Pfam" id="PF00072">
    <property type="entry name" value="Response_reg"/>
    <property type="match status" value="1"/>
</dbReference>
<name>A0A7W0CCJ6_9BACT</name>
<dbReference type="SMART" id="SM00448">
    <property type="entry name" value="REC"/>
    <property type="match status" value="1"/>
</dbReference>
<protein>
    <recommendedName>
        <fullName evidence="2">histidine kinase</fullName>
        <ecNumber evidence="2">2.7.13.3</ecNumber>
    </recommendedName>
</protein>
<keyword evidence="7" id="KW-0067">ATP-binding</keyword>
<dbReference type="InterPro" id="IPR004358">
    <property type="entry name" value="Sig_transdc_His_kin-like_C"/>
</dbReference>
<dbReference type="PANTHER" id="PTHR43065:SF42">
    <property type="entry name" value="TWO-COMPONENT SENSOR PPRA"/>
    <property type="match status" value="1"/>
</dbReference>
<keyword evidence="10" id="KW-0812">Transmembrane</keyword>
<feature type="domain" description="Histidine kinase" evidence="11">
    <location>
        <begin position="380"/>
        <end position="603"/>
    </location>
</feature>
<evidence type="ECO:0000256" key="10">
    <source>
        <dbReference type="SAM" id="Phobius"/>
    </source>
</evidence>
<evidence type="ECO:0000313" key="15">
    <source>
        <dbReference type="Proteomes" id="UP000525298"/>
    </source>
</evidence>
<dbReference type="GO" id="GO:0006355">
    <property type="term" value="P:regulation of DNA-templated transcription"/>
    <property type="evidence" value="ECO:0007669"/>
    <property type="project" value="InterPro"/>
</dbReference>
<feature type="transmembrane region" description="Helical" evidence="10">
    <location>
        <begin position="196"/>
        <end position="219"/>
    </location>
</feature>
<dbReference type="PROSITE" id="PS50112">
    <property type="entry name" value="PAS"/>
    <property type="match status" value="1"/>
</dbReference>
<dbReference type="PROSITE" id="PS50110">
    <property type="entry name" value="RESPONSE_REGULATORY"/>
    <property type="match status" value="1"/>
</dbReference>
<dbReference type="SUPFAM" id="SSF55874">
    <property type="entry name" value="ATPase domain of HSP90 chaperone/DNA topoisomerase II/histidine kinase"/>
    <property type="match status" value="1"/>
</dbReference>
<dbReference type="PRINTS" id="PR00344">
    <property type="entry name" value="BCTRLSENSOR"/>
</dbReference>
<dbReference type="InterPro" id="IPR001789">
    <property type="entry name" value="Sig_transdc_resp-reg_receiver"/>
</dbReference>
<dbReference type="InterPro" id="IPR013767">
    <property type="entry name" value="PAS_fold"/>
</dbReference>
<dbReference type="InterPro" id="IPR036097">
    <property type="entry name" value="HisK_dim/P_sf"/>
</dbReference>
<dbReference type="Pfam" id="PF02518">
    <property type="entry name" value="HATPase_c"/>
    <property type="match status" value="1"/>
</dbReference>
<evidence type="ECO:0000256" key="9">
    <source>
        <dbReference type="PROSITE-ProRule" id="PRU00169"/>
    </source>
</evidence>
<evidence type="ECO:0000259" key="12">
    <source>
        <dbReference type="PROSITE" id="PS50110"/>
    </source>
</evidence>
<keyword evidence="10" id="KW-0472">Membrane</keyword>
<dbReference type="SUPFAM" id="SSF47384">
    <property type="entry name" value="Homodimeric domain of signal transducing histidine kinase"/>
    <property type="match status" value="1"/>
</dbReference>
<evidence type="ECO:0000256" key="2">
    <source>
        <dbReference type="ARBA" id="ARBA00012438"/>
    </source>
</evidence>
<accession>A0A7W0CCJ6</accession>
<dbReference type="PROSITE" id="PS50109">
    <property type="entry name" value="HIS_KIN"/>
    <property type="match status" value="1"/>
</dbReference>
<dbReference type="NCBIfam" id="TIGR00229">
    <property type="entry name" value="sensory_box"/>
    <property type="match status" value="1"/>
</dbReference>
<keyword evidence="6" id="KW-0418">Kinase</keyword>
<dbReference type="PANTHER" id="PTHR43065">
    <property type="entry name" value="SENSOR HISTIDINE KINASE"/>
    <property type="match status" value="1"/>
</dbReference>
<dbReference type="Gene3D" id="3.40.50.2300">
    <property type="match status" value="1"/>
</dbReference>